<dbReference type="InterPro" id="IPR036514">
    <property type="entry name" value="SGNH_hydro_sf"/>
</dbReference>
<dbReference type="RefSeq" id="XP_008071183.1">
    <property type="nucleotide sequence ID" value="XM_008072992.1"/>
</dbReference>
<reference evidence="4" key="1">
    <citation type="submission" date="2025-08" db="UniProtKB">
        <authorList>
            <consortium name="RefSeq"/>
        </authorList>
    </citation>
    <scope>IDENTIFICATION</scope>
</reference>
<dbReference type="PANTHER" id="PTHR14469:SF1">
    <property type="entry name" value="PC-ESTERASE DOMAIN-CONTAINING PROTEIN 1B"/>
    <property type="match status" value="1"/>
</dbReference>
<proteinExistence type="inferred from homology"/>
<dbReference type="SUPFAM" id="SSF52266">
    <property type="entry name" value="SGNH hydrolase"/>
    <property type="match status" value="1"/>
</dbReference>
<name>A0A1U7UR09_CARSF</name>
<accession>A0A1U7UR09</accession>
<dbReference type="CTD" id="91523"/>
<dbReference type="Gene3D" id="3.40.50.1110">
    <property type="entry name" value="SGNH hydrolase"/>
    <property type="match status" value="1"/>
</dbReference>
<evidence type="ECO:0000256" key="2">
    <source>
        <dbReference type="SAM" id="MobiDB-lite"/>
    </source>
</evidence>
<dbReference type="AlphaFoldDB" id="A0A1U7UR09"/>
<protein>
    <submittedName>
        <fullName evidence="4">PC-esterase domain-containing protein 1B</fullName>
    </submittedName>
</protein>
<keyword evidence="3" id="KW-1185">Reference proteome</keyword>
<dbReference type="OrthoDB" id="9975373at2759"/>
<dbReference type="PANTHER" id="PTHR14469">
    <property type="entry name" value="SARCOMA ANTIGEN NY-SAR-23"/>
    <property type="match status" value="1"/>
</dbReference>
<evidence type="ECO:0000256" key="1">
    <source>
        <dbReference type="ARBA" id="ARBA00037957"/>
    </source>
</evidence>
<feature type="region of interest" description="Disordered" evidence="2">
    <location>
        <begin position="399"/>
        <end position="442"/>
    </location>
</feature>
<dbReference type="KEGG" id="csyr:103275593"/>
<sequence length="442" mass="50360">MVYLRTSEVRQLLHNKFVVILGDSVQRTVYKDLVLLLQKDCLLTRSQLKAKGELSFERDKLVAGGQLGQMHNGTSYREVRHFCSGHHLVHFYFLTRVYSEYVETILTELQSGEEAPDLVIMNSCLWDISRYGQDSWQSYQQNLGILFQRLSEVLPESCLLVWNTAMPVGQEVTGGFLLPEHQPWARSLKFSVVEANFHSFAEASKHGFDVLDLHFHFRHSMLFLQPDGVHWNERAHRHLSNLLLAHVADAWGVQLPRRHPVGKWIRDGLAKKTPGRRVEGQPQANRYHQALPLPQHFRPPRRTPLLETPRLPPLLLLQPSRTPLLQGMTRFLLRSPDTSFSSDRTFQSDQFCFHSRVSSSAQTGFSSQTNFMFGPQPLMSLLATPSSQRQAPVVLRGFHSYRPSGPYVPSRERSRPSNRGNPANSANPTSPANPSNPVPRPQ</sequence>
<dbReference type="GeneID" id="103275593"/>
<comment type="similarity">
    <text evidence="1">Belongs to the PC-esterase family.</text>
</comment>
<evidence type="ECO:0000313" key="4">
    <source>
        <dbReference type="RefSeq" id="XP_008071183.1"/>
    </source>
</evidence>
<organism evidence="3 4">
    <name type="scientific">Carlito syrichta</name>
    <name type="common">Philippine tarsier</name>
    <name type="synonym">Tarsius syrichta</name>
    <dbReference type="NCBI Taxonomy" id="1868482"/>
    <lineage>
        <taxon>Eukaryota</taxon>
        <taxon>Metazoa</taxon>
        <taxon>Chordata</taxon>
        <taxon>Craniata</taxon>
        <taxon>Vertebrata</taxon>
        <taxon>Euteleostomi</taxon>
        <taxon>Mammalia</taxon>
        <taxon>Eutheria</taxon>
        <taxon>Euarchontoglires</taxon>
        <taxon>Primates</taxon>
        <taxon>Haplorrhini</taxon>
        <taxon>Tarsiiformes</taxon>
        <taxon>Tarsiidae</taxon>
        <taxon>Carlito</taxon>
    </lineage>
</organism>
<dbReference type="Proteomes" id="UP000189704">
    <property type="component" value="Unplaced"/>
</dbReference>
<evidence type="ECO:0000313" key="3">
    <source>
        <dbReference type="Proteomes" id="UP000189704"/>
    </source>
</evidence>
<gene>
    <name evidence="4" type="primary">PCED1B</name>
</gene>
<feature type="compositionally biased region" description="Low complexity" evidence="2">
    <location>
        <begin position="421"/>
        <end position="433"/>
    </location>
</feature>